<dbReference type="Proteomes" id="UP000275727">
    <property type="component" value="Chromosome"/>
</dbReference>
<dbReference type="Gene3D" id="3.10.450.50">
    <property type="match status" value="1"/>
</dbReference>
<dbReference type="KEGG" id="smic:SmB9_29410"/>
<dbReference type="AlphaFoldDB" id="A0AAD1D8F9"/>
<evidence type="ECO:0000259" key="1">
    <source>
        <dbReference type="Pfam" id="PF12680"/>
    </source>
</evidence>
<dbReference type="RefSeq" id="WP_121047028.1">
    <property type="nucleotide sequence ID" value="NZ_AP018711.1"/>
</dbReference>
<evidence type="ECO:0000313" key="4">
    <source>
        <dbReference type="Proteomes" id="UP000275727"/>
    </source>
</evidence>
<evidence type="ECO:0000313" key="2">
    <source>
        <dbReference type="EMBL" id="BBE35283.1"/>
    </source>
</evidence>
<reference evidence="2 4" key="1">
    <citation type="submission" date="2018-06" db="EMBL/GenBank/DDBJ databases">
        <title>Complete Genome Sequence of the Microcystin-Degrading Bacterium Sphingosinicella microcystinivorans Strain B-9.</title>
        <authorList>
            <person name="Jin H."/>
            <person name="Nishizawa T."/>
            <person name="Guo Y."/>
            <person name="Nishizawa A."/>
            <person name="Park H."/>
            <person name="Kato H."/>
            <person name="Tsuji K."/>
            <person name="Harada K."/>
        </authorList>
    </citation>
    <scope>NUCLEOTIDE SEQUENCE [LARGE SCALE GENOMIC DNA]</scope>
    <source>
        <strain evidence="2 4">B9</strain>
    </source>
</reference>
<dbReference type="InterPro" id="IPR008317">
    <property type="entry name" value="UCP030561"/>
</dbReference>
<dbReference type="SUPFAM" id="SSF54427">
    <property type="entry name" value="NTF2-like"/>
    <property type="match status" value="1"/>
</dbReference>
<name>A0AAD1D8F9_SPHMI</name>
<dbReference type="EMBL" id="RBWX01000001">
    <property type="protein sequence ID" value="RKS94297.1"/>
    <property type="molecule type" value="Genomic_DNA"/>
</dbReference>
<protein>
    <submittedName>
        <fullName evidence="2">Steroid Delta-isomerase</fullName>
    </submittedName>
</protein>
<feature type="domain" description="SnoaL-like" evidence="1">
    <location>
        <begin position="11"/>
        <end position="106"/>
    </location>
</feature>
<dbReference type="PIRSF" id="PIRSF030561">
    <property type="entry name" value="UCP030561"/>
    <property type="match status" value="1"/>
</dbReference>
<accession>A0AAD1D8F9</accession>
<gene>
    <name evidence="3" type="ORF">DFR51_0003</name>
    <name evidence="2" type="ORF">SmB9_29410</name>
</gene>
<reference evidence="3 5" key="2">
    <citation type="submission" date="2018-10" db="EMBL/GenBank/DDBJ databases">
        <title>Genomic Encyclopedia of Type Strains, Phase IV (KMG-IV): sequencing the most valuable type-strain genomes for metagenomic binning, comparative biology and taxonomic classification.</title>
        <authorList>
            <person name="Goeker M."/>
        </authorList>
    </citation>
    <scope>NUCLEOTIDE SEQUENCE [LARGE SCALE GENOMIC DNA]</scope>
    <source>
        <strain evidence="3 5">DSM 19791</strain>
    </source>
</reference>
<organism evidence="2 4">
    <name type="scientific">Sphingosinicella microcystinivorans</name>
    <dbReference type="NCBI Taxonomy" id="335406"/>
    <lineage>
        <taxon>Bacteria</taxon>
        <taxon>Pseudomonadati</taxon>
        <taxon>Pseudomonadota</taxon>
        <taxon>Alphaproteobacteria</taxon>
        <taxon>Sphingomonadales</taxon>
        <taxon>Sphingosinicellaceae</taxon>
        <taxon>Sphingosinicella</taxon>
    </lineage>
</organism>
<dbReference type="EMBL" id="AP018711">
    <property type="protein sequence ID" value="BBE35283.1"/>
    <property type="molecule type" value="Genomic_DNA"/>
</dbReference>
<sequence length="119" mass="13653">MSTTLLPHEIVDRQLKAYNARDIDLFCSHYAPDAALYNLNTGEPIARGLDAIRTRYIERFRSPDLRCVIESRIQLANLVVDHESVEGISEERQEVVAIYEVTDHMIGSVRFLWPSPKPE</sequence>
<dbReference type="Pfam" id="PF12680">
    <property type="entry name" value="SnoaL_2"/>
    <property type="match status" value="1"/>
</dbReference>
<dbReference type="InterPro" id="IPR037401">
    <property type="entry name" value="SnoaL-like"/>
</dbReference>
<evidence type="ECO:0000313" key="5">
    <source>
        <dbReference type="Proteomes" id="UP000276029"/>
    </source>
</evidence>
<keyword evidence="5" id="KW-1185">Reference proteome</keyword>
<evidence type="ECO:0000313" key="3">
    <source>
        <dbReference type="EMBL" id="RKS94297.1"/>
    </source>
</evidence>
<dbReference type="Proteomes" id="UP000276029">
    <property type="component" value="Unassembled WGS sequence"/>
</dbReference>
<dbReference type="InterPro" id="IPR032710">
    <property type="entry name" value="NTF2-like_dom_sf"/>
</dbReference>
<proteinExistence type="predicted"/>